<dbReference type="AlphaFoldDB" id="A0AAU8K465"/>
<protein>
    <submittedName>
        <fullName evidence="1">Alpha-galactosidase</fullName>
        <ecNumber evidence="1">3.2.1.22</ecNumber>
    </submittedName>
</protein>
<dbReference type="SUPFAM" id="SSF51445">
    <property type="entry name" value="(Trans)glycosidases"/>
    <property type="match status" value="1"/>
</dbReference>
<dbReference type="InterPro" id="IPR013785">
    <property type="entry name" value="Aldolase_TIM"/>
</dbReference>
<accession>A0AAU8K465</accession>
<organism evidence="1">
    <name type="scientific">Kitasatospora camelliae</name>
    <dbReference type="NCBI Taxonomy" id="3156397"/>
    <lineage>
        <taxon>Bacteria</taxon>
        <taxon>Bacillati</taxon>
        <taxon>Actinomycetota</taxon>
        <taxon>Actinomycetes</taxon>
        <taxon>Kitasatosporales</taxon>
        <taxon>Streptomycetaceae</taxon>
        <taxon>Kitasatospora</taxon>
    </lineage>
</organism>
<reference evidence="1" key="1">
    <citation type="submission" date="2024-06" db="EMBL/GenBank/DDBJ databases">
        <title>The genome sequences of Kitasatospora sp. strain HUAS MG31.</title>
        <authorList>
            <person name="Mo P."/>
        </authorList>
    </citation>
    <scope>NUCLEOTIDE SEQUENCE</scope>
    <source>
        <strain evidence="1">HUAS MG31</strain>
    </source>
</reference>
<dbReference type="PANTHER" id="PTHR43053">
    <property type="entry name" value="GLYCOSIDASE FAMILY 31"/>
    <property type="match status" value="1"/>
</dbReference>
<proteinExistence type="predicted"/>
<dbReference type="EC" id="3.2.1.22" evidence="1"/>
<sequence length="619" mass="65889">MDTITPRPADPTALDPDPWAEGGHTLQALGARITVHAPDGADLTLDLERHDPEGADAVLTAGDTVGEAAGVTLRLDVPLGDAAGYWHPDTGWSRTLPPVGATPWQAVSLLRSSPVGCLYDSAGHSLLAFATDRTVEGAEVRFGLCPERRRFAVWLRFPLAAGGSCRLHLAAPGPTVAAALRRLRVWLAGQPGGRPLPVPAVTRTPVYSTRYAFAGDLRAAEVEREAVLATGIGFGRLLLDDGWQSTGTAPGYAGCGDWRPDPDAFPDFGHHVRTVRGHGLPYALWIAPLLLGEHSTAYPAWAPYAPHHAPRLDCRILDPRHAEVRRHVVDTCRTLVAEYGLDGLTLDLLDEAAVYADAPGPAEPAAGFIADPGRATARMLADLHTALRAVRGDEVVVELRQAAPGPATAAYATALRATAPPADPVAHRVRTLDLALLAPGGTVHAEPLAWDPYAAPETLVSRFQGGLHAVPQVSARLAELSEAHRATLRFWLATWRRLSAVLLGGHYEPGRPDELYPQVVASRGNRRVVTSYADRLVPLPAEAWRTLCIVNASAAPTVLVEVAGPPRLVRMTTYDARGERWQSGTLALTPGVHEIEVPPSGLCSLILSSSLFALSSATS</sequence>
<gene>
    <name evidence="1" type="ORF">ABWK59_33620</name>
</gene>
<dbReference type="InterPro" id="IPR050985">
    <property type="entry name" value="Alpha-glycosidase_related"/>
</dbReference>
<dbReference type="EMBL" id="CP159872">
    <property type="protein sequence ID" value="XCM83512.1"/>
    <property type="molecule type" value="Genomic_DNA"/>
</dbReference>
<dbReference type="KEGG" id="kcm:ABWK59_33620"/>
<evidence type="ECO:0000313" key="1">
    <source>
        <dbReference type="EMBL" id="XCM83512.1"/>
    </source>
</evidence>
<keyword evidence="1" id="KW-0378">Hydrolase</keyword>
<dbReference type="GO" id="GO:0004557">
    <property type="term" value="F:alpha-galactosidase activity"/>
    <property type="evidence" value="ECO:0007669"/>
    <property type="project" value="UniProtKB-EC"/>
</dbReference>
<dbReference type="InterPro" id="IPR017853">
    <property type="entry name" value="GH"/>
</dbReference>
<keyword evidence="1" id="KW-0326">Glycosidase</keyword>
<name>A0AAU8K465_9ACTN</name>
<dbReference type="RefSeq" id="WP_354644448.1">
    <property type="nucleotide sequence ID" value="NZ_CP159872.1"/>
</dbReference>
<dbReference type="Gene3D" id="3.20.20.70">
    <property type="entry name" value="Aldolase class I"/>
    <property type="match status" value="1"/>
</dbReference>